<evidence type="ECO:0000313" key="5">
    <source>
        <dbReference type="Proteomes" id="UP001598201"/>
    </source>
</evidence>
<keyword evidence="5" id="KW-1185">Reference proteome</keyword>
<feature type="transmembrane region" description="Helical" evidence="1">
    <location>
        <begin position="46"/>
        <end position="69"/>
    </location>
</feature>
<dbReference type="Proteomes" id="UP001598201">
    <property type="component" value="Unassembled WGS sequence"/>
</dbReference>
<name>A0A0H3FFF3_RAHSY</name>
<dbReference type="OrthoDB" id="6506484at2"/>
<evidence type="ECO:0000313" key="4">
    <source>
        <dbReference type="Proteomes" id="UP000007257"/>
    </source>
</evidence>
<gene>
    <name evidence="2" type="ordered locus">Rahaq_4186</name>
    <name evidence="3" type="ORF">ACFPK4_17175</name>
</gene>
<keyword evidence="1" id="KW-1133">Transmembrane helix</keyword>
<dbReference type="eggNOG" id="ENOG5031S81">
    <property type="taxonomic scope" value="Bacteria"/>
</dbReference>
<reference evidence="2 4" key="2">
    <citation type="journal article" date="2012" name="J. Bacteriol.">
        <title>Complete Genome Sequence of Rahnella sp. Strain Y9602, a Gammaproteobacterium Isolate from Metal- and Radionuclide-Contaminated Soil.</title>
        <authorList>
            <person name="Martinez R.J."/>
            <person name="Bruce D."/>
            <person name="Detter C."/>
            <person name="Goodwin L.A."/>
            <person name="Han J."/>
            <person name="Han C.S."/>
            <person name="Held B."/>
            <person name="Land M.L."/>
            <person name="Mikhailova N."/>
            <person name="Nolan M."/>
            <person name="Pennacchio L."/>
            <person name="Pitluck S."/>
            <person name="Tapia R."/>
            <person name="Woyke T."/>
            <person name="Sobecky P.A."/>
        </authorList>
    </citation>
    <scope>NUCLEOTIDE SEQUENCE [LARGE SCALE GENOMIC DNA]</scope>
    <source>
        <strain evidence="2 4">Y9602</strain>
    </source>
</reference>
<evidence type="ECO:0000313" key="2">
    <source>
        <dbReference type="EMBL" id="ADW75774.1"/>
    </source>
</evidence>
<dbReference type="KEGG" id="rah:Rahaq_4186"/>
<dbReference type="AlphaFoldDB" id="A0A0H3FFF3"/>
<dbReference type="EMBL" id="JBHUCJ010000046">
    <property type="protein sequence ID" value="MFD3225272.1"/>
    <property type="molecule type" value="Genomic_DNA"/>
</dbReference>
<keyword evidence="1" id="KW-0472">Membrane</keyword>
<evidence type="ECO:0000313" key="3">
    <source>
        <dbReference type="EMBL" id="MFD3225272.1"/>
    </source>
</evidence>
<dbReference type="RefSeq" id="WP_013577461.1">
    <property type="nucleotide sequence ID" value="NC_015061.1"/>
</dbReference>
<evidence type="ECO:0000256" key="1">
    <source>
        <dbReference type="SAM" id="Phobius"/>
    </source>
</evidence>
<sequence length="82" mass="9276">MSHNKPLLVVAKGAAKWVIFAVVNVWDFFESVLFVGGLIGSLMLPVVWPMKFVYAAGWLVCFFFVSKCIGKIEGYRKKKPKH</sequence>
<dbReference type="Proteomes" id="UP000007257">
    <property type="component" value="Chromosome"/>
</dbReference>
<protein>
    <submittedName>
        <fullName evidence="2">Uncharacterized protein</fullName>
    </submittedName>
</protein>
<accession>A0A0H3FFF3</accession>
<dbReference type="EMBL" id="CP002505">
    <property type="protein sequence ID" value="ADW75774.1"/>
    <property type="molecule type" value="Genomic_DNA"/>
</dbReference>
<keyword evidence="1" id="KW-0812">Transmembrane</keyword>
<reference evidence="3 5" key="3">
    <citation type="submission" date="2024-09" db="EMBL/GenBank/DDBJ databases">
        <title>Genomes of Rahnella.</title>
        <authorList>
            <person name="Mnguni F.C."/>
            <person name="Shin G.Y."/>
            <person name="Coutinho T."/>
        </authorList>
    </citation>
    <scope>NUCLEOTIDE SEQUENCE [LARGE SCALE GENOMIC DNA]</scope>
    <source>
        <strain evidence="3 5">20WA0057</strain>
    </source>
</reference>
<feature type="transmembrane region" description="Helical" evidence="1">
    <location>
        <begin position="7"/>
        <end position="26"/>
    </location>
</feature>
<organism evidence="2 4">
    <name type="scientific">Rahnella sp. (strain Y9602)</name>
    <dbReference type="NCBI Taxonomy" id="2703885"/>
    <lineage>
        <taxon>Bacteria</taxon>
        <taxon>Pseudomonadati</taxon>
        <taxon>Pseudomonadota</taxon>
        <taxon>Gammaproteobacteria</taxon>
        <taxon>Enterobacterales</taxon>
        <taxon>Yersiniaceae</taxon>
        <taxon>Rahnella</taxon>
    </lineage>
</organism>
<proteinExistence type="predicted"/>
<dbReference type="HOGENOM" id="CLU_2555799_0_0_6"/>
<reference evidence="4" key="1">
    <citation type="submission" date="2011-01" db="EMBL/GenBank/DDBJ databases">
        <title>Complete sequence of chromosome of Rahnella sp. Y9602.</title>
        <authorList>
            <consortium name="US DOE Joint Genome Institute"/>
            <person name="Lucas S."/>
            <person name="Copeland A."/>
            <person name="Lapidus A."/>
            <person name="Cheng J.-F."/>
            <person name="Goodwin L."/>
            <person name="Pitluck S."/>
            <person name="Lu M."/>
            <person name="Detter J.C."/>
            <person name="Han C."/>
            <person name="Tapia R."/>
            <person name="Land M."/>
            <person name="Hauser L."/>
            <person name="Kyrpides N."/>
            <person name="Ivanova N."/>
            <person name="Ovchinnikova G."/>
            <person name="Pagani I."/>
            <person name="Sobecky P.A."/>
            <person name="Martinez R.J."/>
            <person name="Woyke T."/>
        </authorList>
    </citation>
    <scope>NUCLEOTIDE SEQUENCE [LARGE SCALE GENOMIC DNA]</scope>
    <source>
        <strain evidence="4">Y9602</strain>
    </source>
</reference>